<dbReference type="PANTHER" id="PTHR10799">
    <property type="entry name" value="SNF2/RAD54 HELICASE FAMILY"/>
    <property type="match status" value="1"/>
</dbReference>
<protein>
    <submittedName>
        <fullName evidence="7">SNF2 family N-terminal domain-containing protein</fullName>
    </submittedName>
</protein>
<dbReference type="Proteomes" id="UP000217103">
    <property type="component" value="Unassembled WGS sequence"/>
</dbReference>
<feature type="domain" description="Helicase C-terminal" evidence="6">
    <location>
        <begin position="724"/>
        <end position="892"/>
    </location>
</feature>
<dbReference type="InterPro" id="IPR049730">
    <property type="entry name" value="SNF2/RAD54-like_C"/>
</dbReference>
<dbReference type="SUPFAM" id="SSF52540">
    <property type="entry name" value="P-loop containing nucleoside triphosphate hydrolases"/>
    <property type="match status" value="2"/>
</dbReference>
<evidence type="ECO:0000256" key="1">
    <source>
        <dbReference type="ARBA" id="ARBA00022741"/>
    </source>
</evidence>
<dbReference type="PROSITE" id="PS51194">
    <property type="entry name" value="HELICASE_CTER"/>
    <property type="match status" value="1"/>
</dbReference>
<dbReference type="SMART" id="SM00490">
    <property type="entry name" value="HELICc"/>
    <property type="match status" value="1"/>
</dbReference>
<evidence type="ECO:0000259" key="6">
    <source>
        <dbReference type="PROSITE" id="PS51194"/>
    </source>
</evidence>
<feature type="domain" description="Helicase ATP-binding" evidence="5">
    <location>
        <begin position="291"/>
        <end position="475"/>
    </location>
</feature>
<dbReference type="InterPro" id="IPR057342">
    <property type="entry name" value="DEXDc_RapA"/>
</dbReference>
<dbReference type="Pfam" id="PF00176">
    <property type="entry name" value="SNF2-rel_dom"/>
    <property type="match status" value="1"/>
</dbReference>
<gene>
    <name evidence="7" type="ORF">SAMN04489764_2087</name>
</gene>
<dbReference type="InterPro" id="IPR038718">
    <property type="entry name" value="SNF2-like_sf"/>
</dbReference>
<keyword evidence="1" id="KW-0547">Nucleotide-binding</keyword>
<evidence type="ECO:0000256" key="4">
    <source>
        <dbReference type="ARBA" id="ARBA00022840"/>
    </source>
</evidence>
<dbReference type="InterPro" id="IPR027417">
    <property type="entry name" value="P-loop_NTPase"/>
</dbReference>
<dbReference type="Gene3D" id="3.40.50.10810">
    <property type="entry name" value="Tandem AAA-ATPase domain"/>
    <property type="match status" value="1"/>
</dbReference>
<evidence type="ECO:0000256" key="2">
    <source>
        <dbReference type="ARBA" id="ARBA00022801"/>
    </source>
</evidence>
<keyword evidence="3" id="KW-0347">Helicase</keyword>
<organism evidence="7 8">
    <name type="scientific">Thermostaphylospora chromogena</name>
    <dbReference type="NCBI Taxonomy" id="35622"/>
    <lineage>
        <taxon>Bacteria</taxon>
        <taxon>Bacillati</taxon>
        <taxon>Actinomycetota</taxon>
        <taxon>Actinomycetes</taxon>
        <taxon>Streptosporangiales</taxon>
        <taxon>Thermomonosporaceae</taxon>
        <taxon>Thermostaphylospora</taxon>
    </lineage>
</organism>
<dbReference type="SMART" id="SM00487">
    <property type="entry name" value="DEXDc"/>
    <property type="match status" value="1"/>
</dbReference>
<dbReference type="GO" id="GO:0005524">
    <property type="term" value="F:ATP binding"/>
    <property type="evidence" value="ECO:0007669"/>
    <property type="project" value="UniProtKB-KW"/>
</dbReference>
<dbReference type="Gene3D" id="3.40.50.300">
    <property type="entry name" value="P-loop containing nucleotide triphosphate hydrolases"/>
    <property type="match status" value="1"/>
</dbReference>
<proteinExistence type="predicted"/>
<name>A0A1H1DQ17_9ACTN</name>
<dbReference type="Pfam" id="PF00271">
    <property type="entry name" value="Helicase_C"/>
    <property type="match status" value="1"/>
</dbReference>
<dbReference type="GO" id="GO:0004386">
    <property type="term" value="F:helicase activity"/>
    <property type="evidence" value="ECO:0007669"/>
    <property type="project" value="UniProtKB-KW"/>
</dbReference>
<dbReference type="AlphaFoldDB" id="A0A1H1DQ17"/>
<keyword evidence="2" id="KW-0378">Hydrolase</keyword>
<dbReference type="InterPro" id="IPR014001">
    <property type="entry name" value="Helicase_ATP-bd"/>
</dbReference>
<dbReference type="CDD" id="cd18011">
    <property type="entry name" value="DEXDc_RapA"/>
    <property type="match status" value="1"/>
</dbReference>
<accession>A0A1H1DQ17</accession>
<dbReference type="PROSITE" id="PS51192">
    <property type="entry name" value="HELICASE_ATP_BIND_1"/>
    <property type="match status" value="1"/>
</dbReference>
<keyword evidence="8" id="KW-1185">Reference proteome</keyword>
<dbReference type="STRING" id="35622.SAMN04489764_2087"/>
<evidence type="ECO:0000313" key="8">
    <source>
        <dbReference type="Proteomes" id="UP000217103"/>
    </source>
</evidence>
<dbReference type="CDD" id="cd18793">
    <property type="entry name" value="SF2_C_SNF"/>
    <property type="match status" value="1"/>
</dbReference>
<evidence type="ECO:0000256" key="3">
    <source>
        <dbReference type="ARBA" id="ARBA00022806"/>
    </source>
</evidence>
<dbReference type="InterPro" id="IPR001650">
    <property type="entry name" value="Helicase_C-like"/>
</dbReference>
<evidence type="ECO:0000313" key="7">
    <source>
        <dbReference type="EMBL" id="SDQ77956.1"/>
    </source>
</evidence>
<dbReference type="CDD" id="cd09179">
    <property type="entry name" value="PLDc_N_DEXD_a"/>
    <property type="match status" value="1"/>
</dbReference>
<keyword evidence="4" id="KW-0067">ATP-binding</keyword>
<dbReference type="GO" id="GO:0016787">
    <property type="term" value="F:hydrolase activity"/>
    <property type="evidence" value="ECO:0007669"/>
    <property type="project" value="UniProtKB-KW"/>
</dbReference>
<sequence>MQTHVTARPGFRGLDLKPGYDSGDRLLETFYVPVLSRAVKYDRSVGYFRSSSLAAAAKGISRFINSGGVIRLLCGAEITPADRDALLNKHVLDEAFARRLAASLVTDDEVARRRLEVLAWLAKEKRLEIRIAIPVDASGQPLTTSNGETYFHEKIGVLRDAYGDGIAFQGSVNESATAWARNFESFSVYASWDATATHFNYWANKFEDRWEGKVPGFRVYDLPEAARLQLISLAPDQVPDEVDPEELPAVGDDAVVARYLLEAPRLIGAERLAEATTGVELFPHQRQVVARLADTYPRSWLVADEVGLGKTISAGMSLRRLLLDGRARKVLILAPANVCRQWQDELFEKFGLWIPRLDGNKIYGAHPSEVRKLPSGANPYAEHPVLIASSHLARRVEHHELVLAAGPYDLVILDEAHHARRTHFDDDDYRPGRLLQLLDKITQSGAAKAIWLLTATPMQLHPVELRDLLLHAGLDGAMANEHVFLEYFRQLAREGNEPNWDWLNRTLQSTPRPPTGPAEKAVLDRIRRQVGVVEAAHIERFGTDGASAAEITSNLSPAGRDALRLWLRTLSPVGQFVTRHSRETLKAYYARGLLRQKPPDRDVRPVIIDFLPEEQELYDQLDEWIDRLMEAHGKRRGAGLVLTVYRRRLTSSWAAIRKTLMRRLNREELTLDDDFLEEAEGELDTGLGGTVDDSQAVPLTEEELSELRAYVEAMRNVPDSKFEQLRRDLDAARSAGHSTIVFTQFTDTLDDLRDRLFHSYRSQLATFTGDGGRIFREHEGWVEIAKRDLVDAIRSGRVTLLLATDAASEGLNLQACSYLINYDMPWNPMRVEQRIGRIDRLGQVRDVVHIRNYFIEGTVEELVYSALASRITTFTTLLGNLQPILGETERTFQTIFRAPRHERQAAQELALSRLMESIDSVEKNGIDLTLEDPMPVPDYPPSPVMLKDLQDVLVDRFGSILDEPGRPVTWDPSRASRDPDGWTALATYGNPRVRDELARHVGKSLPDNSALVIVGEPDGPAVAVRADRSPPELIRSLADVDDLGVAHARGDAERLARDLLSREVNARKARADQVRRTQRRQATASFRRRFVDLIRSTIAAGCAASRYEGGAGKDPMSVWFELTYDRTSLFAYAEAFRRKLQVPLVELTSTDLATMLKPIPDEQWRVIRATRGLDLANLMREFNENGQSPA</sequence>
<dbReference type="InterPro" id="IPR000330">
    <property type="entry name" value="SNF2_N"/>
</dbReference>
<reference evidence="7 8" key="1">
    <citation type="submission" date="2016-10" db="EMBL/GenBank/DDBJ databases">
        <authorList>
            <person name="de Groot N.N."/>
        </authorList>
    </citation>
    <scope>NUCLEOTIDE SEQUENCE [LARGE SCALE GENOMIC DNA]</scope>
    <source>
        <strain evidence="7 8">DSM 43794</strain>
    </source>
</reference>
<dbReference type="EMBL" id="FNKK01000002">
    <property type="protein sequence ID" value="SDQ77956.1"/>
    <property type="molecule type" value="Genomic_DNA"/>
</dbReference>
<evidence type="ECO:0000259" key="5">
    <source>
        <dbReference type="PROSITE" id="PS51192"/>
    </source>
</evidence>